<dbReference type="AlphaFoldDB" id="A0A2N1MTJ1"/>
<sequence>MCRINHLFTSDSYYKECLSLLDEKYNEISEFTEDKGLDEDYDDENIDSLLEQEEYNINNQYEIQYNIWLNYNNM</sequence>
<reference evidence="1 2" key="1">
    <citation type="submission" date="2016-04" db="EMBL/GenBank/DDBJ databases">
        <title>Genome analyses suggest a sexual origin of heterokaryosis in a supposedly ancient asexual fungus.</title>
        <authorList>
            <person name="Ropars J."/>
            <person name="Sedzielewska K."/>
            <person name="Noel J."/>
            <person name="Charron P."/>
            <person name="Farinelli L."/>
            <person name="Marton T."/>
            <person name="Kruger M."/>
            <person name="Pelin A."/>
            <person name="Brachmann A."/>
            <person name="Corradi N."/>
        </authorList>
    </citation>
    <scope>NUCLEOTIDE SEQUENCE [LARGE SCALE GENOMIC DNA]</scope>
    <source>
        <strain evidence="1 2">C2</strain>
    </source>
</reference>
<dbReference type="EMBL" id="LLXL01001355">
    <property type="protein sequence ID" value="PKK64928.1"/>
    <property type="molecule type" value="Genomic_DNA"/>
</dbReference>
<dbReference type="Proteomes" id="UP000233469">
    <property type="component" value="Unassembled WGS sequence"/>
</dbReference>
<proteinExistence type="predicted"/>
<accession>A0A2N1MTJ1</accession>
<reference evidence="1 2" key="2">
    <citation type="submission" date="2017-10" db="EMBL/GenBank/DDBJ databases">
        <title>Extensive intraspecific genome diversity in a model arbuscular mycorrhizal fungus.</title>
        <authorList>
            <person name="Chen E.C.H."/>
            <person name="Morin E."/>
            <person name="Baudet D."/>
            <person name="Noel J."/>
            <person name="Ndikumana S."/>
            <person name="Charron P."/>
            <person name="St-Onge C."/>
            <person name="Giorgi J."/>
            <person name="Grigoriev I.V."/>
            <person name="Roux C."/>
            <person name="Martin F.M."/>
            <person name="Corradi N."/>
        </authorList>
    </citation>
    <scope>NUCLEOTIDE SEQUENCE [LARGE SCALE GENOMIC DNA]</scope>
    <source>
        <strain evidence="1 2">C2</strain>
    </source>
</reference>
<evidence type="ECO:0000313" key="2">
    <source>
        <dbReference type="Proteomes" id="UP000233469"/>
    </source>
</evidence>
<name>A0A2N1MTJ1_9GLOM</name>
<gene>
    <name evidence="1" type="ORF">RhiirC2_786848</name>
</gene>
<organism evidence="1 2">
    <name type="scientific">Rhizophagus irregularis</name>
    <dbReference type="NCBI Taxonomy" id="588596"/>
    <lineage>
        <taxon>Eukaryota</taxon>
        <taxon>Fungi</taxon>
        <taxon>Fungi incertae sedis</taxon>
        <taxon>Mucoromycota</taxon>
        <taxon>Glomeromycotina</taxon>
        <taxon>Glomeromycetes</taxon>
        <taxon>Glomerales</taxon>
        <taxon>Glomeraceae</taxon>
        <taxon>Rhizophagus</taxon>
    </lineage>
</organism>
<comment type="caution">
    <text evidence="1">The sequence shown here is derived from an EMBL/GenBank/DDBJ whole genome shotgun (WGS) entry which is preliminary data.</text>
</comment>
<protein>
    <submittedName>
        <fullName evidence="1">Uncharacterized protein</fullName>
    </submittedName>
</protein>
<evidence type="ECO:0000313" key="1">
    <source>
        <dbReference type="EMBL" id="PKK64928.1"/>
    </source>
</evidence>